<feature type="signal peptide" evidence="3">
    <location>
        <begin position="1"/>
        <end position="26"/>
    </location>
</feature>
<dbReference type="Pfam" id="PF00112">
    <property type="entry name" value="Peptidase_C1"/>
    <property type="match status" value="1"/>
</dbReference>
<feature type="chain" id="PRO_5045562507" evidence="3">
    <location>
        <begin position="27"/>
        <end position="267"/>
    </location>
</feature>
<protein>
    <submittedName>
        <fullName evidence="6">Senescence-specific cysteine protease sag12</fullName>
    </submittedName>
</protein>
<dbReference type="Proteomes" id="UP000823775">
    <property type="component" value="Unassembled WGS sequence"/>
</dbReference>
<dbReference type="InterPro" id="IPR013128">
    <property type="entry name" value="Peptidase_C1A"/>
</dbReference>
<dbReference type="SMART" id="SM00645">
    <property type="entry name" value="Pept_C1"/>
    <property type="match status" value="1"/>
</dbReference>
<evidence type="ECO:0000259" key="5">
    <source>
        <dbReference type="SMART" id="SM00848"/>
    </source>
</evidence>
<evidence type="ECO:0000259" key="4">
    <source>
        <dbReference type="SMART" id="SM00645"/>
    </source>
</evidence>
<dbReference type="GO" id="GO:0008233">
    <property type="term" value="F:peptidase activity"/>
    <property type="evidence" value="ECO:0007669"/>
    <property type="project" value="UniProtKB-KW"/>
</dbReference>
<dbReference type="InterPro" id="IPR000169">
    <property type="entry name" value="Pept_cys_AS"/>
</dbReference>
<dbReference type="CDD" id="cd02248">
    <property type="entry name" value="Peptidase_C1A"/>
    <property type="match status" value="1"/>
</dbReference>
<dbReference type="GO" id="GO:0006508">
    <property type="term" value="P:proteolysis"/>
    <property type="evidence" value="ECO:0007669"/>
    <property type="project" value="UniProtKB-KW"/>
</dbReference>
<evidence type="ECO:0000313" key="6">
    <source>
        <dbReference type="EMBL" id="MCD7463155.1"/>
    </source>
</evidence>
<comment type="caution">
    <text evidence="6">The sequence shown here is derived from an EMBL/GenBank/DDBJ whole genome shotgun (WGS) entry which is preliminary data.</text>
</comment>
<dbReference type="PANTHER" id="PTHR12411">
    <property type="entry name" value="CYSTEINE PROTEASE FAMILY C1-RELATED"/>
    <property type="match status" value="1"/>
</dbReference>
<keyword evidence="7" id="KW-1185">Reference proteome</keyword>
<keyword evidence="6" id="KW-0378">Hydrolase</keyword>
<comment type="similarity">
    <text evidence="1">Belongs to the peptidase C1 family.</text>
</comment>
<sequence>MAFMFNWRLNFATLLVLGLWTIRATSRTLHESSIVEKYEQWMTQYGRVYEDDVEKAERLEIFRQNVEYIESVNSNGTRSYKLGINKFADRRSEEFKATRNGYKILSSQQQKSPTSFRYENVTVPYSMDWRKKGAVTEIKDQGHCGCCWAFSAVAAVEGINKVKTGKLISLSEQELVDCDTSLNQGCEGGFMDYAFEFIIKNHGITSEYSYPYKGINGTCKKNKLFNHIARISSYEDVPVNSEPDLLKAVVNQPVSVAIDAGGLDFQF</sequence>
<accession>A0ABS8SWH7</accession>
<keyword evidence="6" id="KW-0645">Protease</keyword>
<dbReference type="InterPro" id="IPR038765">
    <property type="entry name" value="Papain-like_cys_pep_sf"/>
</dbReference>
<evidence type="ECO:0000256" key="2">
    <source>
        <dbReference type="ARBA" id="ARBA00023157"/>
    </source>
</evidence>
<dbReference type="SUPFAM" id="SSF54001">
    <property type="entry name" value="Cysteine proteinases"/>
    <property type="match status" value="1"/>
</dbReference>
<dbReference type="Pfam" id="PF08246">
    <property type="entry name" value="Inhibitor_I29"/>
    <property type="match status" value="1"/>
</dbReference>
<dbReference type="EMBL" id="JACEIK010000869">
    <property type="protein sequence ID" value="MCD7463155.1"/>
    <property type="molecule type" value="Genomic_DNA"/>
</dbReference>
<keyword evidence="2" id="KW-1015">Disulfide bond</keyword>
<dbReference type="PROSITE" id="PS00139">
    <property type="entry name" value="THIOL_PROTEASE_CYS"/>
    <property type="match status" value="1"/>
</dbReference>
<feature type="domain" description="Peptidase C1A papain C-terminal" evidence="4">
    <location>
        <begin position="123"/>
        <end position="267"/>
    </location>
</feature>
<evidence type="ECO:0000256" key="3">
    <source>
        <dbReference type="SAM" id="SignalP"/>
    </source>
</evidence>
<dbReference type="InterPro" id="IPR000668">
    <property type="entry name" value="Peptidase_C1A_C"/>
</dbReference>
<evidence type="ECO:0000313" key="7">
    <source>
        <dbReference type="Proteomes" id="UP000823775"/>
    </source>
</evidence>
<organism evidence="6 7">
    <name type="scientific">Datura stramonium</name>
    <name type="common">Jimsonweed</name>
    <name type="synonym">Common thornapple</name>
    <dbReference type="NCBI Taxonomy" id="4076"/>
    <lineage>
        <taxon>Eukaryota</taxon>
        <taxon>Viridiplantae</taxon>
        <taxon>Streptophyta</taxon>
        <taxon>Embryophyta</taxon>
        <taxon>Tracheophyta</taxon>
        <taxon>Spermatophyta</taxon>
        <taxon>Magnoliopsida</taxon>
        <taxon>eudicotyledons</taxon>
        <taxon>Gunneridae</taxon>
        <taxon>Pentapetalae</taxon>
        <taxon>asterids</taxon>
        <taxon>lamiids</taxon>
        <taxon>Solanales</taxon>
        <taxon>Solanaceae</taxon>
        <taxon>Solanoideae</taxon>
        <taxon>Datureae</taxon>
        <taxon>Datura</taxon>
    </lineage>
</organism>
<evidence type="ECO:0000256" key="1">
    <source>
        <dbReference type="ARBA" id="ARBA00008455"/>
    </source>
</evidence>
<keyword evidence="3" id="KW-0732">Signal</keyword>
<proteinExistence type="inferred from homology"/>
<dbReference type="Gene3D" id="3.90.70.10">
    <property type="entry name" value="Cysteine proteinases"/>
    <property type="match status" value="1"/>
</dbReference>
<reference evidence="6 7" key="1">
    <citation type="journal article" date="2021" name="BMC Genomics">
        <title>Datura genome reveals duplications of psychoactive alkaloid biosynthetic genes and high mutation rate following tissue culture.</title>
        <authorList>
            <person name="Rajewski A."/>
            <person name="Carter-House D."/>
            <person name="Stajich J."/>
            <person name="Litt A."/>
        </authorList>
    </citation>
    <scope>NUCLEOTIDE SEQUENCE [LARGE SCALE GENOMIC DNA]</scope>
    <source>
        <strain evidence="6">AR-01</strain>
    </source>
</reference>
<dbReference type="InterPro" id="IPR039417">
    <property type="entry name" value="Peptidase_C1A_papain-like"/>
</dbReference>
<dbReference type="InterPro" id="IPR013201">
    <property type="entry name" value="Prot_inhib_I29"/>
</dbReference>
<feature type="domain" description="Cathepsin propeptide inhibitor" evidence="5">
    <location>
        <begin position="38"/>
        <end position="95"/>
    </location>
</feature>
<dbReference type="SMART" id="SM00848">
    <property type="entry name" value="Inhibitor_I29"/>
    <property type="match status" value="1"/>
</dbReference>
<name>A0ABS8SWH7_DATST</name>
<gene>
    <name evidence="6" type="primary">SAG12</name>
    <name evidence="6" type="ORF">HAX54_050047</name>
</gene>